<dbReference type="SUPFAM" id="SSF46689">
    <property type="entry name" value="Homeodomain-like"/>
    <property type="match status" value="1"/>
</dbReference>
<dbReference type="GO" id="GO:0004803">
    <property type="term" value="F:transposase activity"/>
    <property type="evidence" value="ECO:0007669"/>
    <property type="project" value="InterPro"/>
</dbReference>
<dbReference type="EMBL" id="QNUL01000002">
    <property type="protein sequence ID" value="REA63492.1"/>
    <property type="molecule type" value="Genomic_DNA"/>
</dbReference>
<name>A0A3D8YFP2_9BACT</name>
<dbReference type="InterPro" id="IPR036388">
    <property type="entry name" value="WH-like_DNA-bd_sf"/>
</dbReference>
<accession>A0A3D8YFP2</accession>
<dbReference type="Proteomes" id="UP000256373">
    <property type="component" value="Unassembled WGS sequence"/>
</dbReference>
<dbReference type="InterPro" id="IPR009057">
    <property type="entry name" value="Homeodomain-like_sf"/>
</dbReference>
<evidence type="ECO:0008006" key="3">
    <source>
        <dbReference type="Google" id="ProtNLM"/>
    </source>
</evidence>
<comment type="caution">
    <text evidence="1">The sequence shown here is derived from an EMBL/GenBank/DDBJ whole genome shotgun (WGS) entry which is preliminary data.</text>
</comment>
<dbReference type="InterPro" id="IPR002514">
    <property type="entry name" value="Transposase_8"/>
</dbReference>
<dbReference type="RefSeq" id="WP_115829240.1">
    <property type="nucleotide sequence ID" value="NZ_QNUL01000002.1"/>
</dbReference>
<keyword evidence="2" id="KW-1185">Reference proteome</keyword>
<dbReference type="GO" id="GO:0003677">
    <property type="term" value="F:DNA binding"/>
    <property type="evidence" value="ECO:0007669"/>
    <property type="project" value="InterPro"/>
</dbReference>
<dbReference type="OrthoDB" id="884299at2"/>
<dbReference type="Gene3D" id="1.10.10.10">
    <property type="entry name" value="Winged helix-like DNA-binding domain superfamily/Winged helix DNA-binding domain"/>
    <property type="match status" value="1"/>
</dbReference>
<reference evidence="1 2" key="1">
    <citation type="submission" date="2018-07" db="EMBL/GenBank/DDBJ databases">
        <title>Dyadobacter roseus sp. nov., isolated from rose rhizosphere soil.</title>
        <authorList>
            <person name="Chen L."/>
        </authorList>
    </citation>
    <scope>NUCLEOTIDE SEQUENCE [LARGE SCALE GENOMIC DNA]</scope>
    <source>
        <strain evidence="1 2">RS19</strain>
    </source>
</reference>
<dbReference type="AlphaFoldDB" id="A0A3D8YFP2"/>
<evidence type="ECO:0000313" key="1">
    <source>
        <dbReference type="EMBL" id="REA63492.1"/>
    </source>
</evidence>
<gene>
    <name evidence="1" type="ORF">DSL64_03325</name>
</gene>
<dbReference type="Pfam" id="PF01527">
    <property type="entry name" value="HTH_Tnp_1"/>
    <property type="match status" value="1"/>
</dbReference>
<protein>
    <recommendedName>
        <fullName evidence="3">Transposase</fullName>
    </recommendedName>
</protein>
<dbReference type="GO" id="GO:0006313">
    <property type="term" value="P:DNA transposition"/>
    <property type="evidence" value="ECO:0007669"/>
    <property type="project" value="InterPro"/>
</dbReference>
<organism evidence="1 2">
    <name type="scientific">Dyadobacter luteus</name>
    <dbReference type="NCBI Taxonomy" id="2259619"/>
    <lineage>
        <taxon>Bacteria</taxon>
        <taxon>Pseudomonadati</taxon>
        <taxon>Bacteroidota</taxon>
        <taxon>Cytophagia</taxon>
        <taxon>Cytophagales</taxon>
        <taxon>Spirosomataceae</taxon>
        <taxon>Dyadobacter</taxon>
    </lineage>
</organism>
<sequence>MEKKTASRKRRKYDENFKQEILKMINSGRSVPEVARTMGLGENLVYKWKAESRIHENPEEKSVNSELDQLRKQIRQLETERDI</sequence>
<proteinExistence type="predicted"/>
<evidence type="ECO:0000313" key="2">
    <source>
        <dbReference type="Proteomes" id="UP000256373"/>
    </source>
</evidence>